<dbReference type="InterPro" id="IPR039448">
    <property type="entry name" value="Beta_helix"/>
</dbReference>
<dbReference type="Proteomes" id="UP000248259">
    <property type="component" value="Unassembled WGS sequence"/>
</dbReference>
<dbReference type="OrthoDB" id="227157at2"/>
<feature type="domain" description="Right handed beta helix" evidence="2">
    <location>
        <begin position="405"/>
        <end position="534"/>
    </location>
</feature>
<dbReference type="PANTHER" id="PTHR36453:SF1">
    <property type="entry name" value="RIGHT HANDED BETA HELIX DOMAIN-CONTAINING PROTEIN"/>
    <property type="match status" value="1"/>
</dbReference>
<evidence type="ECO:0000256" key="1">
    <source>
        <dbReference type="SAM" id="SignalP"/>
    </source>
</evidence>
<keyword evidence="4" id="KW-1185">Reference proteome</keyword>
<evidence type="ECO:0000313" key="4">
    <source>
        <dbReference type="Proteomes" id="UP000248259"/>
    </source>
</evidence>
<evidence type="ECO:0000259" key="2">
    <source>
        <dbReference type="Pfam" id="PF13229"/>
    </source>
</evidence>
<dbReference type="SUPFAM" id="SSF51126">
    <property type="entry name" value="Pectin lyase-like"/>
    <property type="match status" value="1"/>
</dbReference>
<protein>
    <recommendedName>
        <fullName evidence="2">Right handed beta helix domain-containing protein</fullName>
    </recommendedName>
</protein>
<dbReference type="RefSeq" id="WP_110529826.1">
    <property type="nucleotide sequence ID" value="NZ_QKOE01000030.1"/>
</dbReference>
<dbReference type="EMBL" id="QKOE01000030">
    <property type="protein sequence ID" value="PZA14478.1"/>
    <property type="molecule type" value="Genomic_DNA"/>
</dbReference>
<evidence type="ECO:0000313" key="3">
    <source>
        <dbReference type="EMBL" id="PZA14478.1"/>
    </source>
</evidence>
<dbReference type="Gene3D" id="2.160.20.10">
    <property type="entry name" value="Single-stranded right-handed beta-helix, Pectin lyase-like"/>
    <property type="match status" value="1"/>
</dbReference>
<comment type="caution">
    <text evidence="3">The sequence shown here is derived from an EMBL/GenBank/DDBJ whole genome shotgun (WGS) entry which is preliminary data.</text>
</comment>
<feature type="chain" id="PRO_5016440517" description="Right handed beta helix domain-containing protein" evidence="1">
    <location>
        <begin position="27"/>
        <end position="660"/>
    </location>
</feature>
<dbReference type="PANTHER" id="PTHR36453">
    <property type="entry name" value="SECRETED PROTEIN-RELATED"/>
    <property type="match status" value="1"/>
</dbReference>
<dbReference type="AlphaFoldDB" id="A0A323V2W0"/>
<reference evidence="3 4" key="1">
    <citation type="submission" date="2018-06" db="EMBL/GenBank/DDBJ databases">
        <title>Azoarcus communis strain SWub3 genome.</title>
        <authorList>
            <person name="Zorraquino Salvo V."/>
            <person name="Toubiana D."/>
            <person name="Blumwald E."/>
        </authorList>
    </citation>
    <scope>NUCLEOTIDE SEQUENCE [LARGE SCALE GENOMIC DNA]</scope>
    <source>
        <strain evidence="3 4">SWub3</strain>
    </source>
</reference>
<dbReference type="Pfam" id="PF13229">
    <property type="entry name" value="Beta_helix"/>
    <property type="match status" value="1"/>
</dbReference>
<dbReference type="InterPro" id="IPR011050">
    <property type="entry name" value="Pectin_lyase_fold/virulence"/>
</dbReference>
<gene>
    <name evidence="3" type="ORF">DNK49_21605</name>
</gene>
<dbReference type="InterPro" id="IPR006626">
    <property type="entry name" value="PbH1"/>
</dbReference>
<feature type="signal peptide" evidence="1">
    <location>
        <begin position="1"/>
        <end position="26"/>
    </location>
</feature>
<organism evidence="3 4">
    <name type="scientific">Parazoarcus communis SWub3 = DSM 12120</name>
    <dbReference type="NCBI Taxonomy" id="1121029"/>
    <lineage>
        <taxon>Bacteria</taxon>
        <taxon>Pseudomonadati</taxon>
        <taxon>Pseudomonadota</taxon>
        <taxon>Betaproteobacteria</taxon>
        <taxon>Rhodocyclales</taxon>
        <taxon>Zoogloeaceae</taxon>
        <taxon>Parazoarcus</taxon>
    </lineage>
</organism>
<dbReference type="InterPro" id="IPR012334">
    <property type="entry name" value="Pectin_lyas_fold"/>
</dbReference>
<accession>A0A323V2W0</accession>
<keyword evidence="1" id="KW-0732">Signal</keyword>
<proteinExistence type="predicted"/>
<sequence length="660" mass="72213">MDSLPFRLIVLLCLSVTVFFTHPASASSERQLCVVPDAQVAVEEGCVRLSGLLAKLRSEEFRGTDGELLANTRVSFSAGVFRMRQALVLSRDSIGTGKKRLIIEGAADGRTVLLGSVKVEMRSAAELNREGLELLHYASLSDYGIPVPADPAVIQFGKSGFPDIEVYAGVHRLPRSHWPNSGFTRISRVNGQNEGMQVWLENRDSSRYSGQQHVFINGYLFHNWADESLLVRSNDNGSYSFLPHLPRYGAKVGQRVRIENAVSDIDSPGEWSLDYQNGLLLMKPPSVGFTDDIEIAVSDGAILLRDVSNVVVQRLNVSMFRGHGIVVDSSRQIDLSGLEVWNIGGDAVRMSGFDIVLRQSSISDIGGAGVTVSGGRRDSLTPGNIRVLNSEISRVGVIHKTYRPAIALNGVGNRIEGCELSDGPHAAIVFHGNDHVISRNLIQRFVLETDDAGAIYTGQDWTARGTIIENNVIRSIGGGEGIYGANGIYLDDQASGITVRRNLIADVRRGVLIGGGRDNLVEENIIARVREGLAFDARGLVALERQGPERANSRYIARLGQIPYRSEVYRSRYPELYGILDDEPGAPKGNVISGSVFVDTRIPYATKIPSRPYLLERGGKATSKHDFDWGGVLPEHLPAIYQQFRSIGRPVQDADFKTIP</sequence>
<name>A0A323V2W0_9RHOO</name>
<dbReference type="SMART" id="SM00710">
    <property type="entry name" value="PbH1"/>
    <property type="match status" value="6"/>
</dbReference>